<proteinExistence type="predicted"/>
<evidence type="ECO:0000313" key="2">
    <source>
        <dbReference type="EMBL" id="KOC61839.1"/>
    </source>
</evidence>
<dbReference type="GO" id="GO:0031297">
    <property type="term" value="P:replication fork processing"/>
    <property type="evidence" value="ECO:0007669"/>
    <property type="project" value="TreeGrafter"/>
</dbReference>
<dbReference type="Pfam" id="PF17906">
    <property type="entry name" value="HTH_48"/>
    <property type="match status" value="1"/>
</dbReference>
<sequence>STKIHFRHCMLYEFKRGSAVKNAVKNICDVYGKDVLSVRKCQRWFSKFRNGVLDLSDKPVF</sequence>
<organism evidence="2 3">
    <name type="scientific">Habropoda laboriosa</name>
    <dbReference type="NCBI Taxonomy" id="597456"/>
    <lineage>
        <taxon>Eukaryota</taxon>
        <taxon>Metazoa</taxon>
        <taxon>Ecdysozoa</taxon>
        <taxon>Arthropoda</taxon>
        <taxon>Hexapoda</taxon>
        <taxon>Insecta</taxon>
        <taxon>Pterygota</taxon>
        <taxon>Neoptera</taxon>
        <taxon>Endopterygota</taxon>
        <taxon>Hymenoptera</taxon>
        <taxon>Apocrita</taxon>
        <taxon>Aculeata</taxon>
        <taxon>Apoidea</taxon>
        <taxon>Anthophila</taxon>
        <taxon>Apidae</taxon>
        <taxon>Habropoda</taxon>
    </lineage>
</organism>
<name>A0A0L7QTH1_9HYME</name>
<dbReference type="InterPro" id="IPR041426">
    <property type="entry name" value="Mos1_HTH"/>
</dbReference>
<dbReference type="GO" id="GO:0042800">
    <property type="term" value="F:histone H3K4 methyltransferase activity"/>
    <property type="evidence" value="ECO:0007669"/>
    <property type="project" value="TreeGrafter"/>
</dbReference>
<evidence type="ECO:0000313" key="3">
    <source>
        <dbReference type="Proteomes" id="UP000053825"/>
    </source>
</evidence>
<dbReference type="GO" id="GO:0000793">
    <property type="term" value="C:condensed chromosome"/>
    <property type="evidence" value="ECO:0007669"/>
    <property type="project" value="TreeGrafter"/>
</dbReference>
<dbReference type="GO" id="GO:0035861">
    <property type="term" value="C:site of double-strand break"/>
    <property type="evidence" value="ECO:0007669"/>
    <property type="project" value="TreeGrafter"/>
</dbReference>
<dbReference type="Proteomes" id="UP000053825">
    <property type="component" value="Unassembled WGS sequence"/>
</dbReference>
<dbReference type="GO" id="GO:0046975">
    <property type="term" value="F:histone H3K36 methyltransferase activity"/>
    <property type="evidence" value="ECO:0007669"/>
    <property type="project" value="TreeGrafter"/>
</dbReference>
<dbReference type="GO" id="GO:0003697">
    <property type="term" value="F:single-stranded DNA binding"/>
    <property type="evidence" value="ECO:0007669"/>
    <property type="project" value="TreeGrafter"/>
</dbReference>
<dbReference type="AlphaFoldDB" id="A0A0L7QTH1"/>
<accession>A0A0L7QTH1</accession>
<dbReference type="GO" id="GO:0005634">
    <property type="term" value="C:nucleus"/>
    <property type="evidence" value="ECO:0007669"/>
    <property type="project" value="TreeGrafter"/>
</dbReference>
<protein>
    <recommendedName>
        <fullName evidence="1">Mos1 transposase HTH domain-containing protein</fullName>
    </recommendedName>
</protein>
<dbReference type="PANTHER" id="PTHR46060:SF2">
    <property type="entry name" value="HISTONE-LYSINE N-METHYLTRANSFERASE SETMAR"/>
    <property type="match status" value="1"/>
</dbReference>
<dbReference type="GO" id="GO:0000729">
    <property type="term" value="P:DNA double-strand break processing"/>
    <property type="evidence" value="ECO:0007669"/>
    <property type="project" value="TreeGrafter"/>
</dbReference>
<evidence type="ECO:0000259" key="1">
    <source>
        <dbReference type="Pfam" id="PF17906"/>
    </source>
</evidence>
<feature type="domain" description="Mos1 transposase HTH" evidence="1">
    <location>
        <begin position="3"/>
        <end position="51"/>
    </location>
</feature>
<reference evidence="2 3" key="1">
    <citation type="submission" date="2015-07" db="EMBL/GenBank/DDBJ databases">
        <title>The genome of Habropoda laboriosa.</title>
        <authorList>
            <person name="Pan H."/>
            <person name="Kapheim K."/>
        </authorList>
    </citation>
    <scope>NUCLEOTIDE SEQUENCE [LARGE SCALE GENOMIC DNA]</scope>
    <source>
        <strain evidence="2">0110345459</strain>
    </source>
</reference>
<dbReference type="InterPro" id="IPR052709">
    <property type="entry name" value="Transposase-MT_Hybrid"/>
</dbReference>
<dbReference type="PANTHER" id="PTHR46060">
    <property type="entry name" value="MARINER MOS1 TRANSPOSASE-LIKE PROTEIN"/>
    <property type="match status" value="1"/>
</dbReference>
<dbReference type="GO" id="GO:0000014">
    <property type="term" value="F:single-stranded DNA endodeoxyribonuclease activity"/>
    <property type="evidence" value="ECO:0007669"/>
    <property type="project" value="TreeGrafter"/>
</dbReference>
<dbReference type="GO" id="GO:0044774">
    <property type="term" value="P:mitotic DNA integrity checkpoint signaling"/>
    <property type="evidence" value="ECO:0007669"/>
    <property type="project" value="TreeGrafter"/>
</dbReference>
<feature type="non-terminal residue" evidence="2">
    <location>
        <position position="1"/>
    </location>
</feature>
<dbReference type="Gene3D" id="1.10.10.1450">
    <property type="match status" value="1"/>
</dbReference>
<keyword evidence="3" id="KW-1185">Reference proteome</keyword>
<gene>
    <name evidence="2" type="ORF">WH47_06183</name>
</gene>
<dbReference type="GO" id="GO:0003690">
    <property type="term" value="F:double-stranded DNA binding"/>
    <property type="evidence" value="ECO:0007669"/>
    <property type="project" value="TreeGrafter"/>
</dbReference>
<dbReference type="EMBL" id="KQ414753">
    <property type="protein sequence ID" value="KOC61839.1"/>
    <property type="molecule type" value="Genomic_DNA"/>
</dbReference>
<dbReference type="GO" id="GO:0015074">
    <property type="term" value="P:DNA integration"/>
    <property type="evidence" value="ECO:0007669"/>
    <property type="project" value="TreeGrafter"/>
</dbReference>
<dbReference type="GO" id="GO:0006303">
    <property type="term" value="P:double-strand break repair via nonhomologous end joining"/>
    <property type="evidence" value="ECO:0007669"/>
    <property type="project" value="TreeGrafter"/>
</dbReference>
<dbReference type="GO" id="GO:0044547">
    <property type="term" value="F:DNA topoisomerase binding"/>
    <property type="evidence" value="ECO:0007669"/>
    <property type="project" value="TreeGrafter"/>
</dbReference>